<organism evidence="8 9">
    <name type="scientific">Zea mays</name>
    <name type="common">Maize</name>
    <dbReference type="NCBI Taxonomy" id="4577"/>
    <lineage>
        <taxon>Eukaryota</taxon>
        <taxon>Viridiplantae</taxon>
        <taxon>Streptophyta</taxon>
        <taxon>Embryophyta</taxon>
        <taxon>Tracheophyta</taxon>
        <taxon>Spermatophyta</taxon>
        <taxon>Magnoliopsida</taxon>
        <taxon>Liliopsida</taxon>
        <taxon>Poales</taxon>
        <taxon>Poaceae</taxon>
        <taxon>PACMAD clade</taxon>
        <taxon>Panicoideae</taxon>
        <taxon>Andropogonodae</taxon>
        <taxon>Andropogoneae</taxon>
        <taxon>Tripsacinae</taxon>
        <taxon>Zea</taxon>
    </lineage>
</organism>
<dbReference type="SUPFAM" id="SSF55455">
    <property type="entry name" value="SRF-like"/>
    <property type="match status" value="1"/>
</dbReference>
<dbReference type="Proteomes" id="UP000007305">
    <property type="component" value="Chromosome 9"/>
</dbReference>
<evidence type="ECO:0000313" key="8">
    <source>
        <dbReference type="EnsemblPlants" id="Zm00001eb375800_P001"/>
    </source>
</evidence>
<dbReference type="InParanoid" id="A0A804R0S2"/>
<reference evidence="8" key="2">
    <citation type="submission" date="2019-07" db="EMBL/GenBank/DDBJ databases">
        <authorList>
            <person name="Seetharam A."/>
            <person name="Woodhouse M."/>
            <person name="Cannon E."/>
        </authorList>
    </citation>
    <scope>NUCLEOTIDE SEQUENCE [LARGE SCALE GENOMIC DNA]</scope>
    <source>
        <strain evidence="8">cv. B73</strain>
    </source>
</reference>
<evidence type="ECO:0000256" key="2">
    <source>
        <dbReference type="ARBA" id="ARBA00023015"/>
    </source>
</evidence>
<accession>A0A804R0S2</accession>
<dbReference type="Pfam" id="PF00319">
    <property type="entry name" value="SRF-TF"/>
    <property type="match status" value="1"/>
</dbReference>
<comment type="subcellular location">
    <subcellularLocation>
        <location evidence="1">Nucleus</location>
    </subcellularLocation>
</comment>
<evidence type="ECO:0000256" key="5">
    <source>
        <dbReference type="ARBA" id="ARBA00023242"/>
    </source>
</evidence>
<keyword evidence="4" id="KW-0804">Transcription</keyword>
<dbReference type="Gene3D" id="3.40.1810.10">
    <property type="entry name" value="Transcription factor, MADS-box"/>
    <property type="match status" value="1"/>
</dbReference>
<keyword evidence="2" id="KW-0805">Transcription regulation</keyword>
<dbReference type="EnsemblPlants" id="Zm00001eb375800_T001">
    <property type="protein sequence ID" value="Zm00001eb375800_P001"/>
    <property type="gene ID" value="Zm00001eb375800"/>
</dbReference>
<name>A0A804R0S2_MAIZE</name>
<dbReference type="Gramene" id="Zm00001eb375800_T001">
    <property type="protein sequence ID" value="Zm00001eb375800_P001"/>
    <property type="gene ID" value="Zm00001eb375800"/>
</dbReference>
<evidence type="ECO:0000259" key="7">
    <source>
        <dbReference type="PROSITE" id="PS50066"/>
    </source>
</evidence>
<evidence type="ECO:0000256" key="4">
    <source>
        <dbReference type="ARBA" id="ARBA00023163"/>
    </source>
</evidence>
<protein>
    <recommendedName>
        <fullName evidence="7">MADS-box domain-containing protein</fullName>
    </recommendedName>
</protein>
<dbReference type="AlphaFoldDB" id="A0A804R0S2"/>
<dbReference type="GO" id="GO:0045944">
    <property type="term" value="P:positive regulation of transcription by RNA polymerase II"/>
    <property type="evidence" value="ECO:0007669"/>
    <property type="project" value="InterPro"/>
</dbReference>
<evidence type="ECO:0000313" key="9">
    <source>
        <dbReference type="Proteomes" id="UP000007305"/>
    </source>
</evidence>
<dbReference type="InterPro" id="IPR036879">
    <property type="entry name" value="TF_MADSbox_sf"/>
</dbReference>
<feature type="region of interest" description="Disordered" evidence="6">
    <location>
        <begin position="33"/>
        <end position="57"/>
    </location>
</feature>
<dbReference type="GO" id="GO:0046983">
    <property type="term" value="F:protein dimerization activity"/>
    <property type="evidence" value="ECO:0007669"/>
    <property type="project" value="InterPro"/>
</dbReference>
<dbReference type="SMART" id="SM00432">
    <property type="entry name" value="MADS"/>
    <property type="match status" value="1"/>
</dbReference>
<dbReference type="CDD" id="cd00265">
    <property type="entry name" value="MADS_MEF2_like"/>
    <property type="match status" value="1"/>
</dbReference>
<keyword evidence="3" id="KW-0238">DNA-binding</keyword>
<sequence length="109" mass="11876">MASERNSGRSRARRPRGVRSLIWVAHETDLSCGPSSKAKGGQPAVTVSGGDRQGRSKIEIKRIENMTNRQVTFCKRRNGLLKKAYELSVLCDAEVALVVFSSVAASTNL</sequence>
<dbReference type="PANTHER" id="PTHR48019">
    <property type="entry name" value="SERUM RESPONSE FACTOR HOMOLOG"/>
    <property type="match status" value="1"/>
</dbReference>
<dbReference type="InterPro" id="IPR033896">
    <property type="entry name" value="MEF2-like_N"/>
</dbReference>
<feature type="domain" description="MADS-box" evidence="7">
    <location>
        <begin position="53"/>
        <end position="102"/>
    </location>
</feature>
<keyword evidence="5" id="KW-0539">Nucleus</keyword>
<dbReference type="InterPro" id="IPR050142">
    <property type="entry name" value="MADS-box/MEF2_TF"/>
</dbReference>
<dbReference type="InterPro" id="IPR002100">
    <property type="entry name" value="TF_MADSbox"/>
</dbReference>
<dbReference type="PROSITE" id="PS50066">
    <property type="entry name" value="MADS_BOX_2"/>
    <property type="match status" value="1"/>
</dbReference>
<evidence type="ECO:0000256" key="6">
    <source>
        <dbReference type="SAM" id="MobiDB-lite"/>
    </source>
</evidence>
<dbReference type="PRINTS" id="PR00404">
    <property type="entry name" value="MADSDOMAIN"/>
</dbReference>
<evidence type="ECO:0000256" key="3">
    <source>
        <dbReference type="ARBA" id="ARBA00023125"/>
    </source>
</evidence>
<reference evidence="9" key="1">
    <citation type="journal article" date="2009" name="Science">
        <title>The B73 maize genome: complexity, diversity, and dynamics.</title>
        <authorList>
            <person name="Schnable P.S."/>
            <person name="Ware D."/>
            <person name="Fulton R.S."/>
            <person name="Stein J.C."/>
            <person name="Wei F."/>
            <person name="Pasternak S."/>
            <person name="Liang C."/>
            <person name="Zhang J."/>
            <person name="Fulton L."/>
            <person name="Graves T.A."/>
            <person name="Minx P."/>
            <person name="Reily A.D."/>
            <person name="Courtney L."/>
            <person name="Kruchowski S.S."/>
            <person name="Tomlinson C."/>
            <person name="Strong C."/>
            <person name="Delehaunty K."/>
            <person name="Fronick C."/>
            <person name="Courtney B."/>
            <person name="Rock S.M."/>
            <person name="Belter E."/>
            <person name="Du F."/>
            <person name="Kim K."/>
            <person name="Abbott R.M."/>
            <person name="Cotton M."/>
            <person name="Levy A."/>
            <person name="Marchetto P."/>
            <person name="Ochoa K."/>
            <person name="Jackson S.M."/>
            <person name="Gillam B."/>
            <person name="Chen W."/>
            <person name="Yan L."/>
            <person name="Higginbotham J."/>
            <person name="Cardenas M."/>
            <person name="Waligorski J."/>
            <person name="Applebaum E."/>
            <person name="Phelps L."/>
            <person name="Falcone J."/>
            <person name="Kanchi K."/>
            <person name="Thane T."/>
            <person name="Scimone A."/>
            <person name="Thane N."/>
            <person name="Henke J."/>
            <person name="Wang T."/>
            <person name="Ruppert J."/>
            <person name="Shah N."/>
            <person name="Rotter K."/>
            <person name="Hodges J."/>
            <person name="Ingenthron E."/>
            <person name="Cordes M."/>
            <person name="Kohlberg S."/>
            <person name="Sgro J."/>
            <person name="Delgado B."/>
            <person name="Mead K."/>
            <person name="Chinwalla A."/>
            <person name="Leonard S."/>
            <person name="Crouse K."/>
            <person name="Collura K."/>
            <person name="Kudrna D."/>
            <person name="Currie J."/>
            <person name="He R."/>
            <person name="Angelova A."/>
            <person name="Rajasekar S."/>
            <person name="Mueller T."/>
            <person name="Lomeli R."/>
            <person name="Scara G."/>
            <person name="Ko A."/>
            <person name="Delaney K."/>
            <person name="Wissotski M."/>
            <person name="Lopez G."/>
            <person name="Campos D."/>
            <person name="Braidotti M."/>
            <person name="Ashley E."/>
            <person name="Golser W."/>
            <person name="Kim H."/>
            <person name="Lee S."/>
            <person name="Lin J."/>
            <person name="Dujmic Z."/>
            <person name="Kim W."/>
            <person name="Talag J."/>
            <person name="Zuccolo A."/>
            <person name="Fan C."/>
            <person name="Sebastian A."/>
            <person name="Kramer M."/>
            <person name="Spiegel L."/>
            <person name="Nascimento L."/>
            <person name="Zutavern T."/>
            <person name="Miller B."/>
            <person name="Ambroise C."/>
            <person name="Muller S."/>
            <person name="Spooner W."/>
            <person name="Narechania A."/>
            <person name="Ren L."/>
            <person name="Wei S."/>
            <person name="Kumari S."/>
            <person name="Faga B."/>
            <person name="Levy M.J."/>
            <person name="McMahan L."/>
            <person name="Van Buren P."/>
            <person name="Vaughn M.W."/>
            <person name="Ying K."/>
            <person name="Yeh C.-T."/>
            <person name="Emrich S.J."/>
            <person name="Jia Y."/>
            <person name="Kalyanaraman A."/>
            <person name="Hsia A.-P."/>
            <person name="Barbazuk W.B."/>
            <person name="Baucom R.S."/>
            <person name="Brutnell T.P."/>
            <person name="Carpita N.C."/>
            <person name="Chaparro C."/>
            <person name="Chia J.-M."/>
            <person name="Deragon J.-M."/>
            <person name="Estill J.C."/>
            <person name="Fu Y."/>
            <person name="Jeddeloh J.A."/>
            <person name="Han Y."/>
            <person name="Lee H."/>
            <person name="Li P."/>
            <person name="Lisch D.R."/>
            <person name="Liu S."/>
            <person name="Liu Z."/>
            <person name="Nagel D.H."/>
            <person name="McCann M.C."/>
            <person name="SanMiguel P."/>
            <person name="Myers A.M."/>
            <person name="Nettleton D."/>
            <person name="Nguyen J."/>
            <person name="Penning B.W."/>
            <person name="Ponnala L."/>
            <person name="Schneider K.L."/>
            <person name="Schwartz D.C."/>
            <person name="Sharma A."/>
            <person name="Soderlund C."/>
            <person name="Springer N.M."/>
            <person name="Sun Q."/>
            <person name="Wang H."/>
            <person name="Waterman M."/>
            <person name="Westerman R."/>
            <person name="Wolfgruber T.K."/>
            <person name="Yang L."/>
            <person name="Yu Y."/>
            <person name="Zhang L."/>
            <person name="Zhou S."/>
            <person name="Zhu Q."/>
            <person name="Bennetzen J.L."/>
            <person name="Dawe R.K."/>
            <person name="Jiang J."/>
            <person name="Jiang N."/>
            <person name="Presting G.G."/>
            <person name="Wessler S.R."/>
            <person name="Aluru S."/>
            <person name="Martienssen R.A."/>
            <person name="Clifton S.W."/>
            <person name="McCombie W.R."/>
            <person name="Wing R.A."/>
            <person name="Wilson R.K."/>
        </authorList>
    </citation>
    <scope>NUCLEOTIDE SEQUENCE [LARGE SCALE GENOMIC DNA]</scope>
    <source>
        <strain evidence="9">cv. B73</strain>
    </source>
</reference>
<evidence type="ECO:0000256" key="1">
    <source>
        <dbReference type="ARBA" id="ARBA00004123"/>
    </source>
</evidence>
<dbReference type="GO" id="GO:0000977">
    <property type="term" value="F:RNA polymerase II transcription regulatory region sequence-specific DNA binding"/>
    <property type="evidence" value="ECO:0007669"/>
    <property type="project" value="InterPro"/>
</dbReference>
<dbReference type="GO" id="GO:0005634">
    <property type="term" value="C:nucleus"/>
    <property type="evidence" value="ECO:0007669"/>
    <property type="project" value="UniProtKB-SubCell"/>
</dbReference>
<proteinExistence type="predicted"/>
<reference evidence="8" key="3">
    <citation type="submission" date="2021-05" db="UniProtKB">
        <authorList>
            <consortium name="EnsemblPlants"/>
        </authorList>
    </citation>
    <scope>IDENTIFICATION</scope>
    <source>
        <strain evidence="8">cv. B73</strain>
    </source>
</reference>
<keyword evidence="9" id="KW-1185">Reference proteome</keyword>